<accession>A0A1R1PJ20</accession>
<keyword evidence="3" id="KW-0647">Proteasome</keyword>
<dbReference type="GO" id="GO:0005737">
    <property type="term" value="C:cytoplasm"/>
    <property type="evidence" value="ECO:0007669"/>
    <property type="project" value="TreeGrafter"/>
</dbReference>
<dbReference type="OrthoDB" id="16066at2759"/>
<dbReference type="InterPro" id="IPR011989">
    <property type="entry name" value="ARM-like"/>
</dbReference>
<comment type="caution">
    <text evidence="3">The sequence shown here is derived from an EMBL/GenBank/DDBJ whole genome shotgun (WGS) entry which is preliminary data.</text>
</comment>
<evidence type="ECO:0000259" key="2">
    <source>
        <dbReference type="Pfam" id="PF24492"/>
    </source>
</evidence>
<dbReference type="Gene3D" id="1.25.10.10">
    <property type="entry name" value="Leucine-rich Repeat Variant"/>
    <property type="match status" value="1"/>
</dbReference>
<reference evidence="4" key="1">
    <citation type="submission" date="2017-01" db="EMBL/GenBank/DDBJ databases">
        <authorList>
            <person name="Wang Y."/>
            <person name="White M."/>
            <person name="Kvist S."/>
            <person name="Moncalvo J.-M."/>
        </authorList>
    </citation>
    <scope>NUCLEOTIDE SEQUENCE [LARGE SCALE GENOMIC DNA]</scope>
    <source>
        <strain evidence="4">COL-18-3</strain>
    </source>
</reference>
<dbReference type="GO" id="GO:0036503">
    <property type="term" value="P:ERAD pathway"/>
    <property type="evidence" value="ECO:0007669"/>
    <property type="project" value="TreeGrafter"/>
</dbReference>
<protein>
    <submittedName>
        <fullName evidence="3">Proteasome component ECM29</fullName>
    </submittedName>
</protein>
<feature type="domain" description="Proteasome adapter and scaffold protein ECM29 HEAT-repeat" evidence="2">
    <location>
        <begin position="978"/>
        <end position="1138"/>
    </location>
</feature>
<dbReference type="InterPro" id="IPR016024">
    <property type="entry name" value="ARM-type_fold"/>
</dbReference>
<dbReference type="GO" id="GO:0060090">
    <property type="term" value="F:molecular adaptor activity"/>
    <property type="evidence" value="ECO:0007669"/>
    <property type="project" value="TreeGrafter"/>
</dbReference>
<keyword evidence="4" id="KW-1185">Reference proteome</keyword>
<dbReference type="GO" id="GO:0005634">
    <property type="term" value="C:nucleus"/>
    <property type="evidence" value="ECO:0007669"/>
    <property type="project" value="TreeGrafter"/>
</dbReference>
<dbReference type="Proteomes" id="UP000188320">
    <property type="component" value="Unassembled WGS sequence"/>
</dbReference>
<dbReference type="InterPro" id="IPR055443">
    <property type="entry name" value="HEAT_ECM29"/>
</dbReference>
<dbReference type="EMBL" id="LSSK01001028">
    <property type="protein sequence ID" value="OMH80956.1"/>
    <property type="molecule type" value="Genomic_DNA"/>
</dbReference>
<gene>
    <name evidence="3" type="ORF">AX774_g5609</name>
</gene>
<dbReference type="Pfam" id="PF24492">
    <property type="entry name" value="HEAT_ECM29"/>
    <property type="match status" value="1"/>
</dbReference>
<dbReference type="PANTHER" id="PTHR23346">
    <property type="entry name" value="TRANSLATIONAL ACTIVATOR GCN1-RELATED"/>
    <property type="match status" value="1"/>
</dbReference>
<keyword evidence="1" id="KW-0677">Repeat</keyword>
<name>A0A1R1PJ20_ZANCU</name>
<evidence type="ECO:0000313" key="3">
    <source>
        <dbReference type="EMBL" id="OMH80956.1"/>
    </source>
</evidence>
<evidence type="ECO:0000256" key="1">
    <source>
        <dbReference type="ARBA" id="ARBA00022737"/>
    </source>
</evidence>
<evidence type="ECO:0000313" key="4">
    <source>
        <dbReference type="Proteomes" id="UP000188320"/>
    </source>
</evidence>
<sequence>MTVDIMENKFRVSEHNSVKLCVLRLATEGLDFSNIRAKQLCVYGSGSEDSSVRYAALAGLSLDVSKILYKLPAVYQDSLLSSNLEEDRKWVKAYKETLPNVVEWVEMVFTITNSWNNHILNGESDESKGHIGNFALNSLSRKHMFGFTMQLLTVCGLCTIIESDSEKIYSVPQWVISDDSYGVEEAIKILKSWESANFALNKLFSELNLRKALWVYLNNVFNIPENNKKIIESVLICMTPRASPKDKEKHPRTVNSGDDVKASTILRIFSTLGSKTLVGILLQNWEVLYEIGTASVDHRIYTNIAASLGILSMRKCLTCKNPGEFCMNTVEFNHYLDLTNQHLLQLKDEYNKTQFSTLSTHIEHPDSPKVGTLMDTHTILFKLITMGFLISRLKLISNIEESVDKKCQPMVDSAISLYQELSGHILKGIYLEMKSTKNASKRYTSVVFRDVCLGLCEFGKFGCLNLEFKEPNVLFYLVEILKTGKLEYKDLRMALKALSSIAMGLGIGKEGSEFSELHLEIVKVFSELTGSRKTNFMKLDVQLIVSDFIPLVFAMWNSNLSKVQYEGCLEFPFSKLAGILSPGVWDYLVSEQLPKMAKSQLSTERFAAACWIFNLSYYCQTSSFMVSNGITLHKLVCDLLVDVDETTQSVAGKCLSNLYILNASKAARDEMLYNVIGSLGVRRPAAPIGGGSGSTGPLSELRTAINPSSSTTSGTDLRRNLNSNVVATYRTILNLAMDIKSPDLFYKLVILAGSGIDTQISIGPSSYAALLVKWARDSALEAATPLVPKLYIECFNTNTMIAKAMNIIWQSCFKTTAPNVALNHDSTLISPFSSVVLKHWDTIFKECTLALNSHDYKSRLAGCNSLSSILSLTDNIKRFEKHLNQLWALLFRLLDDMNDSVRAEALKLANSLSNTILAWCESGSLNAGEMVENDQNPLNLVETVVNVVLGSGLSNPAAEVREFCISFLDKLTRLELSKPFSCVISIKLLESLSENENSIVNYFIQNANNWNISVDQIEYARVSATTSSPSMRIIQRCLDNLDHSNLGVFCHDLAKITKHSLSLPSRVGVAKVIMDLCVNRRDEMYDHALILTRAVLAQLTKSTGVEVSIWSNAIAYTCPFLTLEKLEKLMSRIATIYLDNPKSADKRLVSLNVLYQISKRDVDLSSNNLVFSLLYVAKFDENTQISKLASDCIANTAAYFHASAIKKHTSDIISSFIGPMLHSGDFSQINHASVVISDLAKQSIFNPKQLQQSNASTHINTIERQKSLVETRTRSFTSIDPSEFAFLSQLVPLIHELLNLLSSRRFFDGKISAVEALCKLAIVLEPILSTNEYKESPEKLSGLNLEEIYHFMLSLINSNNTSSNVVFKKFALANACALLKYSDSLNAKFSNEFLSLLLSLLTGSSFSTTTSLAGDSRNTSTDIGTSSSPKPAVLALQAVCINGISEILPINTALSTAQYLEILEALFPFCKETPWIVKHAAAQSFLDVFYHYLFNFTRIESTEPRVFLLVHDFLALSSSDIKHSSIKLVALDLCSIILEKRPVLNNNASSSASAIQSLYAKCKDVLITLSTSDPDVRVKNEAKHIFSTI</sequence>
<organism evidence="3 4">
    <name type="scientific">Zancudomyces culisetae</name>
    <name type="common">Gut fungus</name>
    <name type="synonym">Smittium culisetae</name>
    <dbReference type="NCBI Taxonomy" id="1213189"/>
    <lineage>
        <taxon>Eukaryota</taxon>
        <taxon>Fungi</taxon>
        <taxon>Fungi incertae sedis</taxon>
        <taxon>Zoopagomycota</taxon>
        <taxon>Kickxellomycotina</taxon>
        <taxon>Harpellomycetes</taxon>
        <taxon>Harpellales</taxon>
        <taxon>Legeriomycetaceae</taxon>
        <taxon>Zancudomyces</taxon>
    </lineage>
</organism>
<dbReference type="SUPFAM" id="SSF48371">
    <property type="entry name" value="ARM repeat"/>
    <property type="match status" value="2"/>
</dbReference>
<dbReference type="PANTHER" id="PTHR23346:SF19">
    <property type="entry name" value="PROTEASOME ADAPTER AND SCAFFOLD PROTEIN ECM29"/>
    <property type="match status" value="1"/>
</dbReference>
<proteinExistence type="predicted"/>
<dbReference type="GO" id="GO:0000502">
    <property type="term" value="C:proteasome complex"/>
    <property type="evidence" value="ECO:0007669"/>
    <property type="project" value="UniProtKB-KW"/>
</dbReference>